<proteinExistence type="inferred from homology"/>
<protein>
    <recommendedName>
        <fullName evidence="14">Mitochondrial import receptor subunit TOM70</fullName>
    </recommendedName>
</protein>
<evidence type="ECO:0000256" key="7">
    <source>
        <dbReference type="ARBA" id="ARBA00023128"/>
    </source>
</evidence>
<gene>
    <name evidence="12" type="ORF">H696_00240</name>
</gene>
<dbReference type="EMBL" id="KB932201">
    <property type="protein sequence ID" value="KCV72660.1"/>
    <property type="molecule type" value="Genomic_DNA"/>
</dbReference>
<keyword evidence="8 11" id="KW-0472">Membrane</keyword>
<dbReference type="PANTHER" id="PTHR46208">
    <property type="entry name" value="MITOCHONDRIAL IMPORT RECEPTOR SUBUNIT TOM70"/>
    <property type="match status" value="1"/>
</dbReference>
<keyword evidence="4" id="KW-1000">Mitochondrion outer membrane</keyword>
<dbReference type="OrthoDB" id="2942533at2759"/>
<sequence length="650" mass="71555">MSANPTFTSLPPNVTPATAAALATAGAAGTVATTTSVSSFVTKVVDQSSMILDRLVHWIRANPLLTGGILASIAAIIGTTFWLNNSRRRIASEKLNTPPMTASSARTTENGVKTDELVAKVKSSKATDASASSQTVSDGFRVKGNAAFKAGKYADAIAFYTSGIESPDASEKTLSFLYHNRGTSHFYLGDLEQCVADTSMALTLSPLYIRALRRRMTAYTELKKFNLAAVDCLILSHMEPANMDSIIQQCEALCQRMAASEVDDIIASRKARVPSYFTVRNYLDSFHNNIYATYPTLADGEEPASADSTDGDHLFRTAIHLLHQGEYDESFDTIHLAIANNTQHLGKAYNLRGTFYFLAGLAPEALADIDRSIELEPTSSAYIRRASINSEIDGHDVAFLDLDKGKQLDPTDSDLYLHTAQLNLLRNSLDKALEDFDMIIAKGEASYVAYLQRFTAMQAMASSMDEIISLQNQFESVQAKFPHVPDLVFHFVESLANMQRFDEAEKFLREGQKRFKDFPLFYIAEANLIFSRFITASANSNGGQPDVGAFPAEDRATVVGLLEKALELDPRNDMAMLLLAQHYSSSTSGNPEDISRAIGYYNQALDCVRLRAEMIHVLTARHNLEVQSKALDYFRTHIVPNMNKLTEAQD</sequence>
<comment type="similarity">
    <text evidence="9">Belongs to the Tom70 family.</text>
</comment>
<dbReference type="eggNOG" id="KOG0547">
    <property type="taxonomic scope" value="Eukaryota"/>
</dbReference>
<dbReference type="GO" id="GO:0005741">
    <property type="term" value="C:mitochondrial outer membrane"/>
    <property type="evidence" value="ECO:0007669"/>
    <property type="project" value="UniProtKB-SubCell"/>
</dbReference>
<keyword evidence="3" id="KW-0677">Repeat</keyword>
<evidence type="ECO:0000256" key="3">
    <source>
        <dbReference type="ARBA" id="ARBA00022737"/>
    </source>
</evidence>
<keyword evidence="7" id="KW-0496">Mitochondrion</keyword>
<evidence type="ECO:0000256" key="10">
    <source>
        <dbReference type="PROSITE-ProRule" id="PRU00339"/>
    </source>
</evidence>
<evidence type="ECO:0000256" key="1">
    <source>
        <dbReference type="ARBA" id="ARBA00004572"/>
    </source>
</evidence>
<evidence type="ECO:0008006" key="14">
    <source>
        <dbReference type="Google" id="ProtNLM"/>
    </source>
</evidence>
<feature type="repeat" description="TPR" evidence="10">
    <location>
        <begin position="346"/>
        <end position="379"/>
    </location>
</feature>
<dbReference type="AlphaFoldDB" id="A0A058ZE31"/>
<feature type="transmembrane region" description="Helical" evidence="11">
    <location>
        <begin position="63"/>
        <end position="83"/>
    </location>
</feature>
<keyword evidence="6 11" id="KW-1133">Transmembrane helix</keyword>
<dbReference type="RefSeq" id="XP_009492361.1">
    <property type="nucleotide sequence ID" value="XM_009494086.1"/>
</dbReference>
<evidence type="ECO:0000256" key="9">
    <source>
        <dbReference type="ARBA" id="ARBA00038030"/>
    </source>
</evidence>
<evidence type="ECO:0000313" key="13">
    <source>
        <dbReference type="Proteomes" id="UP000030693"/>
    </source>
</evidence>
<dbReference type="PANTHER" id="PTHR46208:SF1">
    <property type="entry name" value="MITOCHONDRIAL IMPORT RECEPTOR SUBUNIT TOM70"/>
    <property type="match status" value="1"/>
</dbReference>
<accession>A0A058ZE31</accession>
<evidence type="ECO:0000256" key="4">
    <source>
        <dbReference type="ARBA" id="ARBA00022787"/>
    </source>
</evidence>
<keyword evidence="5 10" id="KW-0802">TPR repeat</keyword>
<evidence type="ECO:0000256" key="2">
    <source>
        <dbReference type="ARBA" id="ARBA00022692"/>
    </source>
</evidence>
<dbReference type="InterPro" id="IPR019734">
    <property type="entry name" value="TPR_rpt"/>
</dbReference>
<evidence type="ECO:0000313" key="12">
    <source>
        <dbReference type="EMBL" id="KCV72660.1"/>
    </source>
</evidence>
<organism evidence="12">
    <name type="scientific">Fonticula alba</name>
    <name type="common">Slime mold</name>
    <dbReference type="NCBI Taxonomy" id="691883"/>
    <lineage>
        <taxon>Eukaryota</taxon>
        <taxon>Rotosphaerida</taxon>
        <taxon>Fonticulaceae</taxon>
        <taxon>Fonticula</taxon>
    </lineage>
</organism>
<evidence type="ECO:0000256" key="11">
    <source>
        <dbReference type="SAM" id="Phobius"/>
    </source>
</evidence>
<comment type="subcellular location">
    <subcellularLocation>
        <location evidence="1">Mitochondrion outer membrane</location>
        <topology evidence="1">Single-pass membrane protein</topology>
    </subcellularLocation>
</comment>
<dbReference type="GO" id="GO:0045039">
    <property type="term" value="P:protein insertion into mitochondrial inner membrane"/>
    <property type="evidence" value="ECO:0007669"/>
    <property type="project" value="TreeGrafter"/>
</dbReference>
<name>A0A058ZE31_FONAL</name>
<evidence type="ECO:0000256" key="5">
    <source>
        <dbReference type="ARBA" id="ARBA00022803"/>
    </source>
</evidence>
<reference evidence="12" key="1">
    <citation type="submission" date="2013-04" db="EMBL/GenBank/DDBJ databases">
        <title>The Genome Sequence of Fonticula alba ATCC 38817.</title>
        <authorList>
            <consortium name="The Broad Institute Genomics Platform"/>
            <person name="Russ C."/>
            <person name="Cuomo C."/>
            <person name="Burger G."/>
            <person name="Gray M.W."/>
            <person name="Holland P.W.H."/>
            <person name="King N."/>
            <person name="Lang F.B.F."/>
            <person name="Roger A.J."/>
            <person name="Ruiz-Trillo I."/>
            <person name="Brown M."/>
            <person name="Walker B."/>
            <person name="Young S."/>
            <person name="Zeng Q."/>
            <person name="Gargeya S."/>
            <person name="Fitzgerald M."/>
            <person name="Haas B."/>
            <person name="Abouelleil A."/>
            <person name="Allen A.W."/>
            <person name="Alvarado L."/>
            <person name="Arachchi H.M."/>
            <person name="Berlin A.M."/>
            <person name="Chapman S.B."/>
            <person name="Gainer-Dewar J."/>
            <person name="Goldberg J."/>
            <person name="Griggs A."/>
            <person name="Gujja S."/>
            <person name="Hansen M."/>
            <person name="Howarth C."/>
            <person name="Imamovic A."/>
            <person name="Ireland A."/>
            <person name="Larimer J."/>
            <person name="McCowan C."/>
            <person name="Murphy C."/>
            <person name="Pearson M."/>
            <person name="Poon T.W."/>
            <person name="Priest M."/>
            <person name="Roberts A."/>
            <person name="Saif S."/>
            <person name="Shea T."/>
            <person name="Sisk P."/>
            <person name="Sykes S."/>
            <person name="Wortman J."/>
            <person name="Nusbaum C."/>
            <person name="Birren B."/>
        </authorList>
    </citation>
    <scope>NUCLEOTIDE SEQUENCE [LARGE SCALE GENOMIC DNA]</scope>
    <source>
        <strain evidence="12">ATCC 38817</strain>
    </source>
</reference>
<keyword evidence="2 11" id="KW-0812">Transmembrane</keyword>
<dbReference type="Proteomes" id="UP000030693">
    <property type="component" value="Unassembled WGS sequence"/>
</dbReference>
<dbReference type="GO" id="GO:0030150">
    <property type="term" value="P:protein import into mitochondrial matrix"/>
    <property type="evidence" value="ECO:0007669"/>
    <property type="project" value="TreeGrafter"/>
</dbReference>
<keyword evidence="13" id="KW-1185">Reference proteome</keyword>
<evidence type="ECO:0000256" key="8">
    <source>
        <dbReference type="ARBA" id="ARBA00023136"/>
    </source>
</evidence>
<dbReference type="GeneID" id="20524965"/>
<evidence type="ECO:0000256" key="6">
    <source>
        <dbReference type="ARBA" id="ARBA00022989"/>
    </source>
</evidence>
<dbReference type="SUPFAM" id="SSF48452">
    <property type="entry name" value="TPR-like"/>
    <property type="match status" value="2"/>
</dbReference>
<dbReference type="PROSITE" id="PS50005">
    <property type="entry name" value="TPR"/>
    <property type="match status" value="1"/>
</dbReference>
<dbReference type="Gene3D" id="1.25.40.10">
    <property type="entry name" value="Tetratricopeptide repeat domain"/>
    <property type="match status" value="2"/>
</dbReference>
<dbReference type="SMART" id="SM00028">
    <property type="entry name" value="TPR"/>
    <property type="match status" value="7"/>
</dbReference>
<dbReference type="GO" id="GO:0008320">
    <property type="term" value="F:protein transmembrane transporter activity"/>
    <property type="evidence" value="ECO:0007669"/>
    <property type="project" value="TreeGrafter"/>
</dbReference>
<feature type="transmembrane region" description="Helical" evidence="11">
    <location>
        <begin position="20"/>
        <end position="42"/>
    </location>
</feature>
<dbReference type="GO" id="GO:0030943">
    <property type="term" value="F:mitochondrion targeting sequence binding"/>
    <property type="evidence" value="ECO:0007669"/>
    <property type="project" value="TreeGrafter"/>
</dbReference>
<dbReference type="STRING" id="691883.A0A058ZE31"/>
<dbReference type="InterPro" id="IPR011990">
    <property type="entry name" value="TPR-like_helical_dom_sf"/>
</dbReference>